<keyword evidence="3" id="KW-1185">Reference proteome</keyword>
<dbReference type="CDD" id="cd01647">
    <property type="entry name" value="RT_LTR"/>
    <property type="match status" value="1"/>
</dbReference>
<gene>
    <name evidence="2" type="ORF">PACLA_8A008128</name>
</gene>
<evidence type="ECO:0000313" key="3">
    <source>
        <dbReference type="Proteomes" id="UP001152795"/>
    </source>
</evidence>
<dbReference type="InterPro" id="IPR050951">
    <property type="entry name" value="Retrovirus_Pol_polyprotein"/>
</dbReference>
<dbReference type="OrthoDB" id="5989289at2759"/>
<dbReference type="Proteomes" id="UP001152795">
    <property type="component" value="Unassembled WGS sequence"/>
</dbReference>
<name>A0A6S7GIV0_PARCT</name>
<dbReference type="InterPro" id="IPR043128">
    <property type="entry name" value="Rev_trsase/Diguanyl_cyclase"/>
</dbReference>
<dbReference type="Pfam" id="PF00078">
    <property type="entry name" value="RVT_1"/>
    <property type="match status" value="1"/>
</dbReference>
<accession>A0A6S7GIV0</accession>
<dbReference type="Gene3D" id="3.10.10.10">
    <property type="entry name" value="HIV Type 1 Reverse Transcriptase, subunit A, domain 1"/>
    <property type="match status" value="1"/>
</dbReference>
<dbReference type="AlphaFoldDB" id="A0A6S7GIV0"/>
<dbReference type="SUPFAM" id="SSF56672">
    <property type="entry name" value="DNA/RNA polymerases"/>
    <property type="match status" value="1"/>
</dbReference>
<proteinExistence type="predicted"/>
<comment type="caution">
    <text evidence="2">The sequence shown here is derived from an EMBL/GenBank/DDBJ whole genome shotgun (WGS) entry which is preliminary data.</text>
</comment>
<feature type="domain" description="Reverse transcriptase" evidence="1">
    <location>
        <begin position="233"/>
        <end position="371"/>
    </location>
</feature>
<dbReference type="InterPro" id="IPR000477">
    <property type="entry name" value="RT_dom"/>
</dbReference>
<dbReference type="PANTHER" id="PTHR37984:SF9">
    <property type="entry name" value="INTEGRASE CATALYTIC DOMAIN-CONTAINING PROTEIN"/>
    <property type="match status" value="1"/>
</dbReference>
<dbReference type="InterPro" id="IPR043502">
    <property type="entry name" value="DNA/RNA_pol_sf"/>
</dbReference>
<reference evidence="2" key="1">
    <citation type="submission" date="2020-04" db="EMBL/GenBank/DDBJ databases">
        <authorList>
            <person name="Alioto T."/>
            <person name="Alioto T."/>
            <person name="Gomez Garrido J."/>
        </authorList>
    </citation>
    <scope>NUCLEOTIDE SEQUENCE</scope>
    <source>
        <strain evidence="2">A484AB</strain>
    </source>
</reference>
<evidence type="ECO:0000313" key="2">
    <source>
        <dbReference type="EMBL" id="CAB3989036.1"/>
    </source>
</evidence>
<dbReference type="Gene3D" id="3.30.70.270">
    <property type="match status" value="2"/>
</dbReference>
<evidence type="ECO:0000259" key="1">
    <source>
        <dbReference type="Pfam" id="PF00078"/>
    </source>
</evidence>
<sequence length="599" mass="68073">MKHKEVCPARNVKYNKCGKARHIAKVCKSSEDIRQVEPENEREDDGVYNINLFRIKTSARSVKPRLSSSMRDKNDFKTQLVVNNCLDTVIIDTGAQVSVCGTVQAKKWNMLGKMIPSKVRIKPYKSTPIPVHGQARCAVTFGQTSVPVMWHIISGSCEPIIARKMALQLDKEVKPVHVPPRSFPYHLKERGQKEIEDMIEQDVIEEHPRDEPAPWVANAVLAPKDDGSLWVTMDARNVSKALYPTNHPIARHEDIKAKLSGCRVFSKMDFKSAFWQIELEPESRYLTVFHANYKLYRYKRLTMGLQPSQGELNAGLLPVLAHIPNAHLIHDDLIVDRSVDLCMQAISDAGITLNAKKCQFGRKKISFWGMIYGEDGVKPDPSKVEALVHLTAPTSKEELISFLCMMQSNSEFVPNFAQRSAKLRELTKGRARFVCSNEHQKGSIRIDRTKLPHQDVRYEVVYQEGKLNQVDFTSRKAKPLQMMTNEEREEAEELNNLLYMLHTTPIMDSIGIGNIAMHTKIDETLTELAKIIQNGRKWIPKTSHPKVRSFEQIIPEITIAENGVMFKGERIILPESLQDTAIQLAHEEVTWDRVGLKGV</sequence>
<dbReference type="EMBL" id="CACRXK020001422">
    <property type="protein sequence ID" value="CAB3989036.1"/>
    <property type="molecule type" value="Genomic_DNA"/>
</dbReference>
<organism evidence="2 3">
    <name type="scientific">Paramuricea clavata</name>
    <name type="common">Red gorgonian</name>
    <name type="synonym">Violescent sea-whip</name>
    <dbReference type="NCBI Taxonomy" id="317549"/>
    <lineage>
        <taxon>Eukaryota</taxon>
        <taxon>Metazoa</taxon>
        <taxon>Cnidaria</taxon>
        <taxon>Anthozoa</taxon>
        <taxon>Octocorallia</taxon>
        <taxon>Malacalcyonacea</taxon>
        <taxon>Plexauridae</taxon>
        <taxon>Paramuricea</taxon>
    </lineage>
</organism>
<protein>
    <recommendedName>
        <fullName evidence="1">Reverse transcriptase domain-containing protein</fullName>
    </recommendedName>
</protein>
<dbReference type="PANTHER" id="PTHR37984">
    <property type="entry name" value="PROTEIN CBG26694"/>
    <property type="match status" value="1"/>
</dbReference>